<dbReference type="EMBL" id="CM007899">
    <property type="protein sequence ID" value="OTG11313.1"/>
    <property type="molecule type" value="Genomic_DNA"/>
</dbReference>
<organism evidence="1 2">
    <name type="scientific">Helianthus annuus</name>
    <name type="common">Common sunflower</name>
    <dbReference type="NCBI Taxonomy" id="4232"/>
    <lineage>
        <taxon>Eukaryota</taxon>
        <taxon>Viridiplantae</taxon>
        <taxon>Streptophyta</taxon>
        <taxon>Embryophyta</taxon>
        <taxon>Tracheophyta</taxon>
        <taxon>Spermatophyta</taxon>
        <taxon>Magnoliopsida</taxon>
        <taxon>eudicotyledons</taxon>
        <taxon>Gunneridae</taxon>
        <taxon>Pentapetalae</taxon>
        <taxon>asterids</taxon>
        <taxon>campanulids</taxon>
        <taxon>Asterales</taxon>
        <taxon>Asteraceae</taxon>
        <taxon>Asteroideae</taxon>
        <taxon>Heliantheae alliance</taxon>
        <taxon>Heliantheae</taxon>
        <taxon>Helianthus</taxon>
    </lineage>
</organism>
<dbReference type="Proteomes" id="UP000215914">
    <property type="component" value="Chromosome 10"/>
</dbReference>
<dbReference type="InParanoid" id="A0A251TKP0"/>
<evidence type="ECO:0000313" key="2">
    <source>
        <dbReference type="Proteomes" id="UP000215914"/>
    </source>
</evidence>
<protein>
    <submittedName>
        <fullName evidence="1">Uncharacterized protein</fullName>
    </submittedName>
</protein>
<name>A0A251TKP0_HELAN</name>
<reference evidence="2" key="1">
    <citation type="journal article" date="2017" name="Nature">
        <title>The sunflower genome provides insights into oil metabolism, flowering and Asterid evolution.</title>
        <authorList>
            <person name="Badouin H."/>
            <person name="Gouzy J."/>
            <person name="Grassa C.J."/>
            <person name="Murat F."/>
            <person name="Staton S.E."/>
            <person name="Cottret L."/>
            <person name="Lelandais-Briere C."/>
            <person name="Owens G.L."/>
            <person name="Carrere S."/>
            <person name="Mayjonade B."/>
            <person name="Legrand L."/>
            <person name="Gill N."/>
            <person name="Kane N.C."/>
            <person name="Bowers J.E."/>
            <person name="Hubner S."/>
            <person name="Bellec A."/>
            <person name="Berard A."/>
            <person name="Berges H."/>
            <person name="Blanchet N."/>
            <person name="Boniface M.C."/>
            <person name="Brunel D."/>
            <person name="Catrice O."/>
            <person name="Chaidir N."/>
            <person name="Claudel C."/>
            <person name="Donnadieu C."/>
            <person name="Faraut T."/>
            <person name="Fievet G."/>
            <person name="Helmstetter N."/>
            <person name="King M."/>
            <person name="Knapp S.J."/>
            <person name="Lai Z."/>
            <person name="Le Paslier M.C."/>
            <person name="Lippi Y."/>
            <person name="Lorenzon L."/>
            <person name="Mandel J.R."/>
            <person name="Marage G."/>
            <person name="Marchand G."/>
            <person name="Marquand E."/>
            <person name="Bret-Mestries E."/>
            <person name="Morien E."/>
            <person name="Nambeesan S."/>
            <person name="Nguyen T."/>
            <person name="Pegot-Espagnet P."/>
            <person name="Pouilly N."/>
            <person name="Raftis F."/>
            <person name="Sallet E."/>
            <person name="Schiex T."/>
            <person name="Thomas J."/>
            <person name="Vandecasteele C."/>
            <person name="Vares D."/>
            <person name="Vear F."/>
            <person name="Vautrin S."/>
            <person name="Crespi M."/>
            <person name="Mangin B."/>
            <person name="Burke J.M."/>
            <person name="Salse J."/>
            <person name="Munos S."/>
            <person name="Vincourt P."/>
            <person name="Rieseberg L.H."/>
            <person name="Langlade N.B."/>
        </authorList>
    </citation>
    <scope>NUCLEOTIDE SEQUENCE [LARGE SCALE GENOMIC DNA]</scope>
    <source>
        <strain evidence="2">cv. SF193</strain>
    </source>
</reference>
<evidence type="ECO:0000313" key="1">
    <source>
        <dbReference type="EMBL" id="OTG11313.1"/>
    </source>
</evidence>
<proteinExistence type="predicted"/>
<gene>
    <name evidence="1" type="ORF">HannXRQ_Chr10g0297351</name>
</gene>
<accession>A0A251TKP0</accession>
<dbReference type="AlphaFoldDB" id="A0A251TKP0"/>
<keyword evidence="2" id="KW-1185">Reference proteome</keyword>
<sequence>MLLLKQKWVTLGMIMSTLLLKMQPLRKGWHKLLSRKKISNKWAAKIINMCKPYLCRPVNRKQIPPMVRLTRLFDHFHGFLGFQLISNLKFHLESPVPGTRVMHYCFEDMD</sequence>